<evidence type="ECO:0000313" key="1">
    <source>
        <dbReference type="EMBL" id="OLY80885.1"/>
    </source>
</evidence>
<protein>
    <submittedName>
        <fullName evidence="1">Uncharacterized protein</fullName>
    </submittedName>
</protein>
<organism evidence="1 2">
    <name type="scientific">Smittium mucronatum</name>
    <dbReference type="NCBI Taxonomy" id="133383"/>
    <lineage>
        <taxon>Eukaryota</taxon>
        <taxon>Fungi</taxon>
        <taxon>Fungi incertae sedis</taxon>
        <taxon>Zoopagomycota</taxon>
        <taxon>Kickxellomycotina</taxon>
        <taxon>Harpellomycetes</taxon>
        <taxon>Harpellales</taxon>
        <taxon>Legeriomycetaceae</taxon>
        <taxon>Smittium</taxon>
    </lineage>
</organism>
<reference evidence="1 2" key="1">
    <citation type="journal article" date="2016" name="Mol. Biol. Evol.">
        <title>Genome-Wide Survey of Gut Fungi (Harpellales) Reveals the First Horizontally Transferred Ubiquitin Gene from a Mosquito Host.</title>
        <authorList>
            <person name="Wang Y."/>
            <person name="White M.M."/>
            <person name="Kvist S."/>
            <person name="Moncalvo J.M."/>
        </authorList>
    </citation>
    <scope>NUCLEOTIDE SEQUENCE [LARGE SCALE GENOMIC DNA]</scope>
    <source>
        <strain evidence="1 2">ALG-7-W6</strain>
    </source>
</reference>
<evidence type="ECO:0000313" key="2">
    <source>
        <dbReference type="Proteomes" id="UP000187455"/>
    </source>
</evidence>
<dbReference type="Proteomes" id="UP000187455">
    <property type="component" value="Unassembled WGS sequence"/>
</dbReference>
<sequence length="77" mass="9353">MRSRRVFWITCEIRFHGGKHLKYTRQSEVAGFTNDYFPSCVACSRKYFDFWSFWFLRITVGVHEVFLDQSRLFSSNR</sequence>
<gene>
    <name evidence="1" type="ORF">AYI68_g5013</name>
</gene>
<name>A0A1R0GVJ1_9FUNG</name>
<proteinExistence type="predicted"/>
<dbReference type="EMBL" id="LSSL01003024">
    <property type="protein sequence ID" value="OLY80885.1"/>
    <property type="molecule type" value="Genomic_DNA"/>
</dbReference>
<comment type="caution">
    <text evidence="1">The sequence shown here is derived from an EMBL/GenBank/DDBJ whole genome shotgun (WGS) entry which is preliminary data.</text>
</comment>
<keyword evidence="2" id="KW-1185">Reference proteome</keyword>
<dbReference type="AlphaFoldDB" id="A0A1R0GVJ1"/>
<accession>A0A1R0GVJ1</accession>